<organism evidence="15">
    <name type="scientific">Eiseniibacteriota bacterium</name>
    <dbReference type="NCBI Taxonomy" id="2212470"/>
    <lineage>
        <taxon>Bacteria</taxon>
        <taxon>Candidatus Eiseniibacteriota</taxon>
    </lineage>
</organism>
<reference evidence="15" key="1">
    <citation type="journal article" date="2020" name="mSystems">
        <title>Genome- and Community-Level Interaction Insights into Carbon Utilization and Element Cycling Functions of Hydrothermarchaeota in Hydrothermal Sediment.</title>
        <authorList>
            <person name="Zhou Z."/>
            <person name="Liu Y."/>
            <person name="Xu W."/>
            <person name="Pan J."/>
            <person name="Luo Z.H."/>
            <person name="Li M."/>
        </authorList>
    </citation>
    <scope>NUCLEOTIDE SEQUENCE [LARGE SCALE GENOMIC DNA]</scope>
    <source>
        <strain evidence="15">SpSt-1233</strain>
    </source>
</reference>
<dbReference type="Gene3D" id="3.40.50.20">
    <property type="match status" value="1"/>
</dbReference>
<dbReference type="Pfam" id="PF02844">
    <property type="entry name" value="GARS_N"/>
    <property type="match status" value="1"/>
</dbReference>
<dbReference type="Gene3D" id="3.90.600.10">
    <property type="entry name" value="Phosphoribosylglycinamide synthetase, C-terminal domain"/>
    <property type="match status" value="1"/>
</dbReference>
<sequence length="427" mass="45612">MKVLVIGGGGREHTLVWKIAQSQNVEKIYAAPGNAGIAELAECVPVGADRYEALLSFADERDIDLTVVGPEAPLVGGIVDLFAAKGRRIFGFDSSGARLEGSKVFAKEFMRRHGVPTGGFEVYERQKDLLEAIERGEPPYVLKADGLAAGKGVVIAESKREALVAAARIMKERVFGSAGDRVVLEEFLEGPEISILALFDGESYRLFAPSQDHKRAFDGDGGPNTGGMGAYAPVPAADAAFLERVRAEIAEPTFEGMRKEGFGGAGVLYFGLILSGDGPRVLEYNCRFGDPETQVILPLFAGDLAEAMFAATERRLGEVFFENSPDSAACIVIASGGYPGDYEKGYPIEGLDEARKRGCIVFHAGTKIDGGRVVTAGGRVLGVTAVDRSLEGALDRAYDGVAAIRFEKAFHRTDIGRKGLERARDGI</sequence>
<dbReference type="PROSITE" id="PS00184">
    <property type="entry name" value="GARS"/>
    <property type="match status" value="1"/>
</dbReference>
<accession>A0A7V2ATC5</accession>
<keyword evidence="5 12" id="KW-0436">Ligase</keyword>
<dbReference type="PANTHER" id="PTHR43472">
    <property type="entry name" value="PHOSPHORIBOSYLAMINE--GLYCINE LIGASE"/>
    <property type="match status" value="1"/>
</dbReference>
<dbReference type="InterPro" id="IPR020560">
    <property type="entry name" value="PRibGlycinamide_synth_C-dom"/>
</dbReference>
<gene>
    <name evidence="12 15" type="primary">purD</name>
    <name evidence="15" type="ORF">ENO08_00340</name>
</gene>
<comment type="cofactor">
    <cofactor evidence="1">
        <name>Mn(2+)</name>
        <dbReference type="ChEBI" id="CHEBI:29035"/>
    </cofactor>
</comment>
<dbReference type="GO" id="GO:0005524">
    <property type="term" value="F:ATP binding"/>
    <property type="evidence" value="ECO:0007669"/>
    <property type="project" value="UniProtKB-UniRule"/>
</dbReference>
<dbReference type="PANTHER" id="PTHR43472:SF1">
    <property type="entry name" value="PHOSPHORIBOSYLAMINE--GLYCINE LIGASE, CHLOROPLASTIC"/>
    <property type="match status" value="1"/>
</dbReference>
<dbReference type="InterPro" id="IPR011054">
    <property type="entry name" value="Rudment_hybrid_motif"/>
</dbReference>
<dbReference type="InterPro" id="IPR016185">
    <property type="entry name" value="PreATP-grasp_dom_sf"/>
</dbReference>
<dbReference type="InterPro" id="IPR037123">
    <property type="entry name" value="PRibGlycinamide_synth_C_sf"/>
</dbReference>
<evidence type="ECO:0000256" key="10">
    <source>
        <dbReference type="ARBA" id="ARBA00042242"/>
    </source>
</evidence>
<evidence type="ECO:0000313" key="15">
    <source>
        <dbReference type="EMBL" id="HER42893.1"/>
    </source>
</evidence>
<dbReference type="EC" id="6.3.4.13" evidence="4 12"/>
<evidence type="ECO:0000256" key="3">
    <source>
        <dbReference type="ARBA" id="ARBA00005174"/>
    </source>
</evidence>
<dbReference type="SUPFAM" id="SSF52440">
    <property type="entry name" value="PreATP-grasp domain"/>
    <property type="match status" value="1"/>
</dbReference>
<comment type="similarity">
    <text evidence="9 12">Belongs to the GARS family.</text>
</comment>
<keyword evidence="6 13" id="KW-0547">Nucleotide-binding</keyword>
<name>A0A7V2ATC5_UNCEI</name>
<evidence type="ECO:0000256" key="12">
    <source>
        <dbReference type="HAMAP-Rule" id="MF_00138"/>
    </source>
</evidence>
<dbReference type="InterPro" id="IPR020561">
    <property type="entry name" value="PRibGlycinamid_synth_ATP-grasp"/>
</dbReference>
<dbReference type="PROSITE" id="PS50975">
    <property type="entry name" value="ATP_GRASP"/>
    <property type="match status" value="1"/>
</dbReference>
<dbReference type="InterPro" id="IPR020559">
    <property type="entry name" value="PRibGlycinamide_synth_CS"/>
</dbReference>
<dbReference type="Gene3D" id="3.30.470.20">
    <property type="entry name" value="ATP-grasp fold, B domain"/>
    <property type="match status" value="1"/>
</dbReference>
<dbReference type="InterPro" id="IPR013815">
    <property type="entry name" value="ATP_grasp_subdomain_1"/>
</dbReference>
<dbReference type="SMART" id="SM01210">
    <property type="entry name" value="GARS_C"/>
    <property type="match status" value="1"/>
</dbReference>
<dbReference type="SMART" id="SM01209">
    <property type="entry name" value="GARS_A"/>
    <property type="match status" value="1"/>
</dbReference>
<evidence type="ECO:0000256" key="13">
    <source>
        <dbReference type="PROSITE-ProRule" id="PRU00409"/>
    </source>
</evidence>
<evidence type="ECO:0000256" key="8">
    <source>
        <dbReference type="ARBA" id="ARBA00022840"/>
    </source>
</evidence>
<evidence type="ECO:0000256" key="2">
    <source>
        <dbReference type="ARBA" id="ARBA00001946"/>
    </source>
</evidence>
<keyword evidence="7 12" id="KW-0658">Purine biosynthesis</keyword>
<comment type="pathway">
    <text evidence="3 12">Purine metabolism; IMP biosynthesis via de novo pathway; N(1)-(5-phospho-D-ribosyl)glycinamide from 5-phospho-alpha-D-ribose 1-diphosphate: step 2/2.</text>
</comment>
<dbReference type="InterPro" id="IPR011761">
    <property type="entry name" value="ATP-grasp"/>
</dbReference>
<dbReference type="InterPro" id="IPR000115">
    <property type="entry name" value="PRibGlycinamide_synth"/>
</dbReference>
<comment type="caution">
    <text evidence="15">The sequence shown here is derived from an EMBL/GenBank/DDBJ whole genome shotgun (WGS) entry which is preliminary data.</text>
</comment>
<dbReference type="Pfam" id="PF02843">
    <property type="entry name" value="GARS_C"/>
    <property type="match status" value="1"/>
</dbReference>
<comment type="catalytic activity">
    <reaction evidence="12">
        <text>5-phospho-beta-D-ribosylamine + glycine + ATP = N(1)-(5-phospho-beta-D-ribosyl)glycinamide + ADP + phosphate + H(+)</text>
        <dbReference type="Rhea" id="RHEA:17453"/>
        <dbReference type="ChEBI" id="CHEBI:15378"/>
        <dbReference type="ChEBI" id="CHEBI:30616"/>
        <dbReference type="ChEBI" id="CHEBI:43474"/>
        <dbReference type="ChEBI" id="CHEBI:57305"/>
        <dbReference type="ChEBI" id="CHEBI:58681"/>
        <dbReference type="ChEBI" id="CHEBI:143788"/>
        <dbReference type="ChEBI" id="CHEBI:456216"/>
        <dbReference type="EC" id="6.3.4.13"/>
    </reaction>
</comment>
<evidence type="ECO:0000256" key="4">
    <source>
        <dbReference type="ARBA" id="ARBA00013255"/>
    </source>
</evidence>
<protein>
    <recommendedName>
        <fullName evidence="4 12">Phosphoribosylamine--glycine ligase</fullName>
        <ecNumber evidence="4 12">6.3.4.13</ecNumber>
    </recommendedName>
    <alternativeName>
        <fullName evidence="12">GARS</fullName>
    </alternativeName>
    <alternativeName>
        <fullName evidence="10 12">Glycinamide ribonucleotide synthetase</fullName>
    </alternativeName>
    <alternativeName>
        <fullName evidence="11 12">Phosphoribosylglycinamide synthetase</fullName>
    </alternativeName>
</protein>
<dbReference type="Proteomes" id="UP000886069">
    <property type="component" value="Unassembled WGS sequence"/>
</dbReference>
<dbReference type="GO" id="GO:0004637">
    <property type="term" value="F:phosphoribosylamine-glycine ligase activity"/>
    <property type="evidence" value="ECO:0007669"/>
    <property type="project" value="UniProtKB-UniRule"/>
</dbReference>
<evidence type="ECO:0000256" key="11">
    <source>
        <dbReference type="ARBA" id="ARBA00042864"/>
    </source>
</evidence>
<dbReference type="Gene3D" id="3.30.1490.20">
    <property type="entry name" value="ATP-grasp fold, A domain"/>
    <property type="match status" value="1"/>
</dbReference>
<dbReference type="InterPro" id="IPR020562">
    <property type="entry name" value="PRibGlycinamide_synth_N"/>
</dbReference>
<evidence type="ECO:0000259" key="14">
    <source>
        <dbReference type="PROSITE" id="PS50975"/>
    </source>
</evidence>
<dbReference type="UniPathway" id="UPA00074">
    <property type="reaction ID" value="UER00125"/>
</dbReference>
<feature type="domain" description="ATP-grasp" evidence="14">
    <location>
        <begin position="107"/>
        <end position="313"/>
    </location>
</feature>
<evidence type="ECO:0000256" key="7">
    <source>
        <dbReference type="ARBA" id="ARBA00022755"/>
    </source>
</evidence>
<dbReference type="Pfam" id="PF01071">
    <property type="entry name" value="GARS_A"/>
    <property type="match status" value="1"/>
</dbReference>
<dbReference type="EMBL" id="DSEC01000027">
    <property type="protein sequence ID" value="HER42893.1"/>
    <property type="molecule type" value="Genomic_DNA"/>
</dbReference>
<evidence type="ECO:0000256" key="5">
    <source>
        <dbReference type="ARBA" id="ARBA00022598"/>
    </source>
</evidence>
<comment type="cofactor">
    <cofactor evidence="2">
        <name>Mg(2+)</name>
        <dbReference type="ChEBI" id="CHEBI:18420"/>
    </cofactor>
</comment>
<dbReference type="GO" id="GO:0006189">
    <property type="term" value="P:'de novo' IMP biosynthetic process"/>
    <property type="evidence" value="ECO:0007669"/>
    <property type="project" value="UniProtKB-UniRule"/>
</dbReference>
<evidence type="ECO:0000256" key="1">
    <source>
        <dbReference type="ARBA" id="ARBA00001936"/>
    </source>
</evidence>
<dbReference type="FunFam" id="3.90.600.10:FF:000001">
    <property type="entry name" value="Trifunctional purine biosynthetic protein adenosine-3"/>
    <property type="match status" value="1"/>
</dbReference>
<dbReference type="GO" id="GO:0046872">
    <property type="term" value="F:metal ion binding"/>
    <property type="evidence" value="ECO:0007669"/>
    <property type="project" value="InterPro"/>
</dbReference>
<dbReference type="HAMAP" id="MF_00138">
    <property type="entry name" value="GARS"/>
    <property type="match status" value="1"/>
</dbReference>
<keyword evidence="8 13" id="KW-0067">ATP-binding</keyword>
<dbReference type="AlphaFoldDB" id="A0A7V2ATC5"/>
<evidence type="ECO:0000256" key="9">
    <source>
        <dbReference type="ARBA" id="ARBA00038345"/>
    </source>
</evidence>
<dbReference type="SUPFAM" id="SSF51246">
    <property type="entry name" value="Rudiment single hybrid motif"/>
    <property type="match status" value="1"/>
</dbReference>
<evidence type="ECO:0000256" key="6">
    <source>
        <dbReference type="ARBA" id="ARBA00022741"/>
    </source>
</evidence>
<dbReference type="GO" id="GO:0009113">
    <property type="term" value="P:purine nucleobase biosynthetic process"/>
    <property type="evidence" value="ECO:0007669"/>
    <property type="project" value="InterPro"/>
</dbReference>
<dbReference type="NCBIfam" id="TIGR00877">
    <property type="entry name" value="purD"/>
    <property type="match status" value="1"/>
</dbReference>
<dbReference type="SUPFAM" id="SSF56059">
    <property type="entry name" value="Glutathione synthetase ATP-binding domain-like"/>
    <property type="match status" value="1"/>
</dbReference>
<proteinExistence type="inferred from homology"/>